<feature type="transmembrane region" description="Helical" evidence="2">
    <location>
        <begin position="69"/>
        <end position="92"/>
    </location>
</feature>
<keyword evidence="2" id="KW-0472">Membrane</keyword>
<keyword evidence="2" id="KW-0812">Transmembrane</keyword>
<reference evidence="4" key="1">
    <citation type="submission" date="2015-02" db="EMBL/GenBank/DDBJ databases">
        <title>Genome sequencing for Strongylocentrotus purpuratus.</title>
        <authorList>
            <person name="Murali S."/>
            <person name="Liu Y."/>
            <person name="Vee V."/>
            <person name="English A."/>
            <person name="Wang M."/>
            <person name="Skinner E."/>
            <person name="Han Y."/>
            <person name="Muzny D.M."/>
            <person name="Worley K.C."/>
            <person name="Gibbs R.A."/>
        </authorList>
    </citation>
    <scope>NUCLEOTIDE SEQUENCE</scope>
</reference>
<dbReference type="EnsemblMetazoa" id="XM_030986424">
    <property type="protein sequence ID" value="XP_030842284"/>
    <property type="gene ID" value="LOC577984"/>
</dbReference>
<reference evidence="3" key="2">
    <citation type="submission" date="2021-01" db="UniProtKB">
        <authorList>
            <consortium name="EnsemblMetazoa"/>
        </authorList>
    </citation>
    <scope>IDENTIFICATION</scope>
</reference>
<name>A0A7M7NX75_STRPU</name>
<evidence type="ECO:0000256" key="1">
    <source>
        <dbReference type="SAM" id="MobiDB-lite"/>
    </source>
</evidence>
<dbReference type="InParanoid" id="A0A7M7NX75"/>
<evidence type="ECO:0000313" key="3">
    <source>
        <dbReference type="EnsemblMetazoa" id="XP_030842284"/>
    </source>
</evidence>
<dbReference type="GeneID" id="577984"/>
<organism evidence="3 4">
    <name type="scientific">Strongylocentrotus purpuratus</name>
    <name type="common">Purple sea urchin</name>
    <dbReference type="NCBI Taxonomy" id="7668"/>
    <lineage>
        <taxon>Eukaryota</taxon>
        <taxon>Metazoa</taxon>
        <taxon>Echinodermata</taxon>
        <taxon>Eleutherozoa</taxon>
        <taxon>Echinozoa</taxon>
        <taxon>Echinoidea</taxon>
        <taxon>Euechinoidea</taxon>
        <taxon>Echinacea</taxon>
        <taxon>Camarodonta</taxon>
        <taxon>Echinidea</taxon>
        <taxon>Strongylocentrotidae</taxon>
        <taxon>Strongylocentrotus</taxon>
    </lineage>
</organism>
<evidence type="ECO:0008006" key="5">
    <source>
        <dbReference type="Google" id="ProtNLM"/>
    </source>
</evidence>
<evidence type="ECO:0000313" key="4">
    <source>
        <dbReference type="Proteomes" id="UP000007110"/>
    </source>
</evidence>
<sequence length="111" mass="11936">MEGKYTDKAKMNEGYDGPSTSTSPPSGSDRPSKSDDDVVNVDTHVKEASNDIVYDGDLEKGEGNSRVCYVCRIVSVLACIAISVFMVVWFSAIEAGLTRTPSVEMSPPDNP</sequence>
<protein>
    <recommendedName>
        <fullName evidence="5">Transmembrane protein</fullName>
    </recommendedName>
</protein>
<keyword evidence="4" id="KW-1185">Reference proteome</keyword>
<dbReference type="KEGG" id="spu:577984"/>
<feature type="compositionally biased region" description="Basic and acidic residues" evidence="1">
    <location>
        <begin position="1"/>
        <end position="13"/>
    </location>
</feature>
<feature type="compositionally biased region" description="Low complexity" evidence="1">
    <location>
        <begin position="16"/>
        <end position="29"/>
    </location>
</feature>
<proteinExistence type="predicted"/>
<dbReference type="RefSeq" id="XP_030842284.1">
    <property type="nucleotide sequence ID" value="XM_030986424.1"/>
</dbReference>
<dbReference type="Proteomes" id="UP000007110">
    <property type="component" value="Unassembled WGS sequence"/>
</dbReference>
<accession>A0A7M7NX75</accession>
<evidence type="ECO:0000256" key="2">
    <source>
        <dbReference type="SAM" id="Phobius"/>
    </source>
</evidence>
<dbReference type="AlphaFoldDB" id="A0A7M7NX75"/>
<feature type="region of interest" description="Disordered" evidence="1">
    <location>
        <begin position="1"/>
        <end position="44"/>
    </location>
</feature>
<keyword evidence="2" id="KW-1133">Transmembrane helix</keyword>